<reference evidence="4 6" key="2">
    <citation type="journal article" date="2017" name="Front. Plant Sci.">
        <title>Gene Classification and Mining of Molecular Markers Useful in Red Clover (Trifolium pratense) Breeding.</title>
        <authorList>
            <person name="Istvanek J."/>
            <person name="Dluhosova J."/>
            <person name="Dluhos P."/>
            <person name="Patkova L."/>
            <person name="Nedelnik J."/>
            <person name="Repkova J."/>
        </authorList>
    </citation>
    <scope>NUCLEOTIDE SEQUENCE [LARGE SCALE GENOMIC DNA]</scope>
    <source>
        <strain evidence="6">cv. Tatra</strain>
        <tissue evidence="4">Young leaves</tissue>
    </source>
</reference>
<dbReference type="EMBL" id="ASHM01038275">
    <property type="protein sequence ID" value="PNX80604.1"/>
    <property type="molecule type" value="Genomic_DNA"/>
</dbReference>
<sequence>MFYSHQLLARKAPLGQIWMAATMHAKINRKKLSKLNIIKICEEILNPAIPMALRLSGILMGGVVIVYERKVKMLYDDVSRLLVEINEAWKVKSGPDPTLLPKGKSQAK</sequence>
<evidence type="ECO:0000256" key="2">
    <source>
        <dbReference type="ARBA" id="ARBA00023242"/>
    </source>
</evidence>
<accession>A0A2K3L741</accession>
<gene>
    <name evidence="4" type="ORF">L195_g030279</name>
    <name evidence="5" type="ORF">L195_g036609</name>
</gene>
<comment type="caution">
    <text evidence="4">The sequence shown here is derived from an EMBL/GenBank/DDBJ whole genome shotgun (WGS) entry which is preliminary data.</text>
</comment>
<protein>
    <submittedName>
        <fullName evidence="4">Sister chromatid cohesion 1 protein 1-like</fullName>
    </submittedName>
</protein>
<evidence type="ECO:0000313" key="4">
    <source>
        <dbReference type="EMBL" id="PNX74361.1"/>
    </source>
</evidence>
<name>A0A2K3L741_TRIPR</name>
<reference evidence="4 6" key="1">
    <citation type="journal article" date="2014" name="Am. J. Bot.">
        <title>Genome assembly and annotation for red clover (Trifolium pratense; Fabaceae).</title>
        <authorList>
            <person name="Istvanek J."/>
            <person name="Jaros M."/>
            <person name="Krenek A."/>
            <person name="Repkova J."/>
        </authorList>
    </citation>
    <scope>NUCLEOTIDE SEQUENCE [LARGE SCALE GENOMIC DNA]</scope>
    <source>
        <strain evidence="6">cv. Tatra</strain>
        <tissue evidence="4">Young leaves</tissue>
    </source>
</reference>
<dbReference type="EMBL" id="ASHM01027396">
    <property type="protein sequence ID" value="PNX74361.1"/>
    <property type="molecule type" value="Genomic_DNA"/>
</dbReference>
<keyword evidence="2" id="KW-0539">Nucleus</keyword>
<proteinExistence type="predicted"/>
<dbReference type="ExpressionAtlas" id="A0A2K3L741">
    <property type="expression patterns" value="baseline"/>
</dbReference>
<dbReference type="Proteomes" id="UP000236291">
    <property type="component" value="Unassembled WGS sequence"/>
</dbReference>
<dbReference type="InterPro" id="IPR006910">
    <property type="entry name" value="Rad21_Rec8_N"/>
</dbReference>
<evidence type="ECO:0000256" key="1">
    <source>
        <dbReference type="ARBA" id="ARBA00004123"/>
    </source>
</evidence>
<evidence type="ECO:0000313" key="5">
    <source>
        <dbReference type="EMBL" id="PNX80604.1"/>
    </source>
</evidence>
<evidence type="ECO:0000259" key="3">
    <source>
        <dbReference type="Pfam" id="PF04825"/>
    </source>
</evidence>
<dbReference type="GO" id="GO:0003682">
    <property type="term" value="F:chromatin binding"/>
    <property type="evidence" value="ECO:0007669"/>
    <property type="project" value="TreeGrafter"/>
</dbReference>
<dbReference type="InterPro" id="IPR039781">
    <property type="entry name" value="Rad21/Rec8-like"/>
</dbReference>
<comment type="subcellular location">
    <subcellularLocation>
        <location evidence="1">Nucleus</location>
    </subcellularLocation>
</comment>
<dbReference type="PANTHER" id="PTHR12585:SF64">
    <property type="entry name" value="SISTER CHROMATID COHESION 1 PROTEIN 1"/>
    <property type="match status" value="1"/>
</dbReference>
<evidence type="ECO:0000313" key="6">
    <source>
        <dbReference type="Proteomes" id="UP000236291"/>
    </source>
</evidence>
<dbReference type="GO" id="GO:0008278">
    <property type="term" value="C:cohesin complex"/>
    <property type="evidence" value="ECO:0007669"/>
    <property type="project" value="InterPro"/>
</dbReference>
<dbReference type="GO" id="GO:0051754">
    <property type="term" value="P:meiotic sister chromatid cohesion, centromeric"/>
    <property type="evidence" value="ECO:0007669"/>
    <property type="project" value="TreeGrafter"/>
</dbReference>
<dbReference type="GO" id="GO:0005634">
    <property type="term" value="C:nucleus"/>
    <property type="evidence" value="ECO:0007669"/>
    <property type="project" value="UniProtKB-SubCell"/>
</dbReference>
<feature type="domain" description="Rad21/Rec8-like protein N-terminal" evidence="3">
    <location>
        <begin position="1"/>
        <end position="95"/>
    </location>
</feature>
<dbReference type="PANTHER" id="PTHR12585">
    <property type="entry name" value="SCC1 / RAD21 FAMILY MEMBER"/>
    <property type="match status" value="1"/>
</dbReference>
<dbReference type="STRING" id="57577.A0A2K3L741"/>
<dbReference type="AlphaFoldDB" id="A0A2K3L741"/>
<dbReference type="Pfam" id="PF04825">
    <property type="entry name" value="Rad21_Rec8_N"/>
    <property type="match status" value="1"/>
</dbReference>
<organism evidence="4 6">
    <name type="scientific">Trifolium pratense</name>
    <name type="common">Red clover</name>
    <dbReference type="NCBI Taxonomy" id="57577"/>
    <lineage>
        <taxon>Eukaryota</taxon>
        <taxon>Viridiplantae</taxon>
        <taxon>Streptophyta</taxon>
        <taxon>Embryophyta</taxon>
        <taxon>Tracheophyta</taxon>
        <taxon>Spermatophyta</taxon>
        <taxon>Magnoliopsida</taxon>
        <taxon>eudicotyledons</taxon>
        <taxon>Gunneridae</taxon>
        <taxon>Pentapetalae</taxon>
        <taxon>rosids</taxon>
        <taxon>fabids</taxon>
        <taxon>Fabales</taxon>
        <taxon>Fabaceae</taxon>
        <taxon>Papilionoideae</taxon>
        <taxon>50 kb inversion clade</taxon>
        <taxon>NPAAA clade</taxon>
        <taxon>Hologalegina</taxon>
        <taxon>IRL clade</taxon>
        <taxon>Trifolieae</taxon>
        <taxon>Trifolium</taxon>
    </lineage>
</organism>